<evidence type="ECO:0000313" key="1">
    <source>
        <dbReference type="EMBL" id="MCC2190257.1"/>
    </source>
</evidence>
<comment type="caution">
    <text evidence="1">The sequence shown here is derived from an EMBL/GenBank/DDBJ whole genome shotgun (WGS) entry which is preliminary data.</text>
</comment>
<dbReference type="Proteomes" id="UP001197875">
    <property type="component" value="Unassembled WGS sequence"/>
</dbReference>
<reference evidence="1 2" key="1">
    <citation type="submission" date="2021-10" db="EMBL/GenBank/DDBJ databases">
        <title>Anaerobic single-cell dispensing facilitates the cultivation of human gut bacteria.</title>
        <authorList>
            <person name="Afrizal A."/>
        </authorList>
    </citation>
    <scope>NUCLEOTIDE SEQUENCE [LARGE SCALE GENOMIC DNA]</scope>
    <source>
        <strain evidence="1 2">CLA-AA-H277</strain>
    </source>
</reference>
<evidence type="ECO:0000313" key="2">
    <source>
        <dbReference type="Proteomes" id="UP001197875"/>
    </source>
</evidence>
<dbReference type="RefSeq" id="WP_227615389.1">
    <property type="nucleotide sequence ID" value="NZ_JAJEPR010000017.1"/>
</dbReference>
<gene>
    <name evidence="1" type="ORF">LKD71_10635</name>
</gene>
<keyword evidence="2" id="KW-1185">Reference proteome</keyword>
<sequence length="59" mass="6798">MITQSYWKYTDTPMCNSKDMRKYLKMYVKDLDESKLPYLSLAEAPSLIGQPSACIETAE</sequence>
<accession>A0AAE3J6S7</accession>
<dbReference type="AlphaFoldDB" id="A0AAE3J6S7"/>
<name>A0AAE3J6S7_9FIRM</name>
<organism evidence="1 2">
    <name type="scientific">Fusicatenibacter faecihominis</name>
    <dbReference type="NCBI Taxonomy" id="2881276"/>
    <lineage>
        <taxon>Bacteria</taxon>
        <taxon>Bacillati</taxon>
        <taxon>Bacillota</taxon>
        <taxon>Clostridia</taxon>
        <taxon>Lachnospirales</taxon>
        <taxon>Lachnospiraceae</taxon>
        <taxon>Fusicatenibacter</taxon>
    </lineage>
</organism>
<protein>
    <submittedName>
        <fullName evidence="1">Uncharacterized protein</fullName>
    </submittedName>
</protein>
<proteinExistence type="predicted"/>
<dbReference type="EMBL" id="JAJEPR010000017">
    <property type="protein sequence ID" value="MCC2190257.1"/>
    <property type="molecule type" value="Genomic_DNA"/>
</dbReference>